<feature type="compositionally biased region" description="Basic residues" evidence="11">
    <location>
        <begin position="109"/>
        <end position="124"/>
    </location>
</feature>
<evidence type="ECO:0000256" key="1">
    <source>
        <dbReference type="ARBA" id="ARBA00004138"/>
    </source>
</evidence>
<evidence type="ECO:0008006" key="15">
    <source>
        <dbReference type="Google" id="ProtNLM"/>
    </source>
</evidence>
<dbReference type="PANTHER" id="PTHR28388">
    <property type="entry name" value="TRANSMEMBRANE PROTEIN 237"/>
    <property type="match status" value="1"/>
</dbReference>
<feature type="compositionally biased region" description="Basic and acidic residues" evidence="11">
    <location>
        <begin position="125"/>
        <end position="134"/>
    </location>
</feature>
<feature type="compositionally biased region" description="Basic and acidic residues" evidence="11">
    <location>
        <begin position="168"/>
        <end position="180"/>
    </location>
</feature>
<evidence type="ECO:0000256" key="5">
    <source>
        <dbReference type="ARBA" id="ARBA00022794"/>
    </source>
</evidence>
<sequence>MSRPSEKLSRRWSTMNVPRRRDASFSEESSSSTSESTEQPSYTKNTSTPLRNRWSDAKGINRSSRNQRDESEDSEGETDEKEVERSRGHKKATRDVRGKRQDDRERIARRQKARHVPRGGRKRERGYEGSENDNRMASGSSSKRYEEGDTDRSKRRHEGENELPITEILKRSQENARTKYEGQSPLSELTTDKIYVQHRDGFSAMKINRSKSSQFSGQKSEMAGGNGFVENRDSPPIKVAITIQWFWKTTGLVFQGILGGMALMHFIMASLLFFNPSLEFIEDHSTICEIYTNIFSFLITLCVVSTLDKFDFARFDVDHLREIYLDHNIAVIAIPLYLVVFCLHQVCSKVDSQLGLVHYYSSNYSLWENATDVQTLLVDLNNWQRMSLSKDVLAVVAWLFVSLGTKDDSFLIHLQSMQKFTSNAESPRQ</sequence>
<gene>
    <name evidence="13" type="ORF">WN55_02742</name>
</gene>
<name>A0A154NZT7_DUFNO</name>
<feature type="region of interest" description="Disordered" evidence="11">
    <location>
        <begin position="1"/>
        <end position="184"/>
    </location>
</feature>
<dbReference type="AlphaFoldDB" id="A0A154NZT7"/>
<proteinExistence type="inferred from homology"/>
<evidence type="ECO:0000256" key="12">
    <source>
        <dbReference type="SAM" id="Phobius"/>
    </source>
</evidence>
<evidence type="ECO:0000256" key="9">
    <source>
        <dbReference type="ARBA" id="ARBA00023273"/>
    </source>
</evidence>
<reference evidence="13 14" key="1">
    <citation type="submission" date="2015-07" db="EMBL/GenBank/DDBJ databases">
        <title>The genome of Dufourea novaeangliae.</title>
        <authorList>
            <person name="Pan H."/>
            <person name="Kapheim K."/>
        </authorList>
    </citation>
    <scope>NUCLEOTIDE SEQUENCE [LARGE SCALE GENOMIC DNA]</scope>
    <source>
        <strain evidence="13">0120121106</strain>
        <tissue evidence="13">Whole body</tissue>
    </source>
</reference>
<keyword evidence="5" id="KW-0970">Cilium biogenesis/degradation</keyword>
<keyword evidence="7" id="KW-0969">Cilium</keyword>
<dbReference type="STRING" id="178035.A0A154NZT7"/>
<evidence type="ECO:0000256" key="8">
    <source>
        <dbReference type="ARBA" id="ARBA00023136"/>
    </source>
</evidence>
<organism evidence="13 14">
    <name type="scientific">Dufourea novaeangliae</name>
    <name type="common">Sweat bee</name>
    <dbReference type="NCBI Taxonomy" id="178035"/>
    <lineage>
        <taxon>Eukaryota</taxon>
        <taxon>Metazoa</taxon>
        <taxon>Ecdysozoa</taxon>
        <taxon>Arthropoda</taxon>
        <taxon>Hexapoda</taxon>
        <taxon>Insecta</taxon>
        <taxon>Pterygota</taxon>
        <taxon>Neoptera</taxon>
        <taxon>Endopterygota</taxon>
        <taxon>Hymenoptera</taxon>
        <taxon>Apocrita</taxon>
        <taxon>Aculeata</taxon>
        <taxon>Apoidea</taxon>
        <taxon>Anthophila</taxon>
        <taxon>Halictidae</taxon>
        <taxon>Rophitinae</taxon>
        <taxon>Dufourea</taxon>
    </lineage>
</organism>
<feature type="compositionally biased region" description="Basic and acidic residues" evidence="11">
    <location>
        <begin position="143"/>
        <end position="160"/>
    </location>
</feature>
<evidence type="ECO:0000256" key="2">
    <source>
        <dbReference type="ARBA" id="ARBA00004141"/>
    </source>
</evidence>
<dbReference type="EMBL" id="KQ434778">
    <property type="protein sequence ID" value="KZC04380.1"/>
    <property type="molecule type" value="Genomic_DNA"/>
</dbReference>
<comment type="similarity">
    <text evidence="3">Belongs to the TMEM237 family.</text>
</comment>
<evidence type="ECO:0000313" key="14">
    <source>
        <dbReference type="Proteomes" id="UP000076502"/>
    </source>
</evidence>
<dbReference type="Proteomes" id="UP000076502">
    <property type="component" value="Unassembled WGS sequence"/>
</dbReference>
<dbReference type="InterPro" id="IPR029409">
    <property type="entry name" value="TMEM237"/>
</dbReference>
<feature type="transmembrane region" description="Helical" evidence="12">
    <location>
        <begin position="290"/>
        <end position="307"/>
    </location>
</feature>
<protein>
    <recommendedName>
        <fullName evidence="15">Transmembrane protein 237</fullName>
    </recommendedName>
</protein>
<evidence type="ECO:0000256" key="11">
    <source>
        <dbReference type="SAM" id="MobiDB-lite"/>
    </source>
</evidence>
<feature type="compositionally biased region" description="Acidic residues" evidence="11">
    <location>
        <begin position="70"/>
        <end position="81"/>
    </location>
</feature>
<evidence type="ECO:0000256" key="4">
    <source>
        <dbReference type="ARBA" id="ARBA00022692"/>
    </source>
</evidence>
<evidence type="ECO:0000256" key="7">
    <source>
        <dbReference type="ARBA" id="ARBA00023069"/>
    </source>
</evidence>
<feature type="compositionally biased region" description="Low complexity" evidence="11">
    <location>
        <begin position="26"/>
        <end position="38"/>
    </location>
</feature>
<keyword evidence="6 12" id="KW-1133">Transmembrane helix</keyword>
<dbReference type="PANTHER" id="PTHR28388:SF1">
    <property type="entry name" value="TRANSMEMBRANE PROTEIN 237"/>
    <property type="match status" value="1"/>
</dbReference>
<keyword evidence="9" id="KW-0966">Cell projection</keyword>
<feature type="transmembrane region" description="Helical" evidence="12">
    <location>
        <begin position="328"/>
        <end position="346"/>
    </location>
</feature>
<dbReference type="GO" id="GO:0035869">
    <property type="term" value="C:ciliary transition zone"/>
    <property type="evidence" value="ECO:0007669"/>
    <property type="project" value="TreeGrafter"/>
</dbReference>
<comment type="subcellular location">
    <subcellularLocation>
        <location evidence="1">Cell projection</location>
        <location evidence="1">Cilium</location>
    </subcellularLocation>
    <subcellularLocation>
        <location evidence="2">Membrane</location>
        <topology evidence="2">Multi-pass membrane protein</topology>
    </subcellularLocation>
</comment>
<accession>A0A154NZT7</accession>
<evidence type="ECO:0000256" key="6">
    <source>
        <dbReference type="ARBA" id="ARBA00022989"/>
    </source>
</evidence>
<comment type="function">
    <text evidence="10">Component of the transition zone in primary cilia. Required for ciliogenesis.</text>
</comment>
<dbReference type="OrthoDB" id="550113at2759"/>
<keyword evidence="4 12" id="KW-0812">Transmembrane</keyword>
<keyword evidence="8 12" id="KW-0472">Membrane</keyword>
<feature type="transmembrane region" description="Helical" evidence="12">
    <location>
        <begin position="252"/>
        <end position="274"/>
    </location>
</feature>
<dbReference type="GO" id="GO:0060271">
    <property type="term" value="P:cilium assembly"/>
    <property type="evidence" value="ECO:0007669"/>
    <property type="project" value="TreeGrafter"/>
</dbReference>
<keyword evidence="14" id="KW-1185">Reference proteome</keyword>
<evidence type="ECO:0000256" key="10">
    <source>
        <dbReference type="ARBA" id="ARBA00025631"/>
    </source>
</evidence>
<dbReference type="GO" id="GO:0016020">
    <property type="term" value="C:membrane"/>
    <property type="evidence" value="ECO:0007669"/>
    <property type="project" value="UniProtKB-SubCell"/>
</dbReference>
<evidence type="ECO:0000256" key="3">
    <source>
        <dbReference type="ARBA" id="ARBA00008783"/>
    </source>
</evidence>
<dbReference type="Pfam" id="PF15383">
    <property type="entry name" value="TMEM237"/>
    <property type="match status" value="1"/>
</dbReference>
<feature type="compositionally biased region" description="Basic and acidic residues" evidence="11">
    <location>
        <begin position="93"/>
        <end position="108"/>
    </location>
</feature>
<feature type="compositionally biased region" description="Polar residues" evidence="11">
    <location>
        <begin position="39"/>
        <end position="50"/>
    </location>
</feature>
<evidence type="ECO:0000313" key="13">
    <source>
        <dbReference type="EMBL" id="KZC04380.1"/>
    </source>
</evidence>